<dbReference type="GO" id="GO:0005737">
    <property type="term" value="C:cytoplasm"/>
    <property type="evidence" value="ECO:0007669"/>
    <property type="project" value="TreeGrafter"/>
</dbReference>
<organism evidence="2 3">
    <name type="scientific">Saccharobesus litoralis</name>
    <dbReference type="NCBI Taxonomy" id="2172099"/>
    <lineage>
        <taxon>Bacteria</taxon>
        <taxon>Pseudomonadati</taxon>
        <taxon>Pseudomonadota</taxon>
        <taxon>Gammaproteobacteria</taxon>
        <taxon>Alteromonadales</taxon>
        <taxon>Alteromonadaceae</taxon>
        <taxon>Saccharobesus</taxon>
    </lineage>
</organism>
<dbReference type="SUPFAM" id="SSF54506">
    <property type="entry name" value="Diaminopimelate epimerase-like"/>
    <property type="match status" value="1"/>
</dbReference>
<keyword evidence="3" id="KW-1185">Reference proteome</keyword>
<name>A0A2S0VWA2_9ALTE</name>
<dbReference type="EMBL" id="CP026604">
    <property type="protein sequence ID" value="AWB68453.1"/>
    <property type="molecule type" value="Genomic_DNA"/>
</dbReference>
<dbReference type="PIRSF" id="PIRSF016184">
    <property type="entry name" value="PhzC_PhzF"/>
    <property type="match status" value="1"/>
</dbReference>
<gene>
    <name evidence="2" type="ORF">C2869_19485</name>
</gene>
<dbReference type="NCBIfam" id="TIGR00654">
    <property type="entry name" value="PhzF_family"/>
    <property type="match status" value="1"/>
</dbReference>
<dbReference type="Gene3D" id="3.10.310.10">
    <property type="entry name" value="Diaminopimelate Epimerase, Chain A, domain 1"/>
    <property type="match status" value="2"/>
</dbReference>
<dbReference type="KEGG" id="cate:C2869_19485"/>
<evidence type="ECO:0000313" key="3">
    <source>
        <dbReference type="Proteomes" id="UP000244441"/>
    </source>
</evidence>
<dbReference type="AlphaFoldDB" id="A0A2S0VWA2"/>
<dbReference type="OrthoDB" id="9788221at2"/>
<sequence length="303" mass="33426">MAYSYLTVDVFTDTRFEGAQIALVPEAQGLTDEQMQKIATEFNLWRTVFVLPADSANTERRLRIFNAKKEFQFGGHATVAAIYALAKKGQLALQDGKNHFKLSEHYGDVDCMVDMQNGEPSFNQFTTHVKPEYDKFTPSEDELGEMLSLKSYHFNVGGFQPLLVSTHLPYLFVPVDNFASLSAASFNYKAWAESTAPATLANAIFLFSMSNSNSGPHFHCRLVGPNFGHHEDPPIGAAIPAFAGYLQQFFAGQSLPYQFVAERGAFVGRKSVLNVELAEANADELTVKIGGEAVLVSEGQIYI</sequence>
<accession>A0A2S0VWA2</accession>
<protein>
    <submittedName>
        <fullName evidence="2">PhzF family phenazine biosynthesis protein</fullName>
    </submittedName>
</protein>
<dbReference type="Pfam" id="PF02567">
    <property type="entry name" value="PhzC-PhzF"/>
    <property type="match status" value="1"/>
</dbReference>
<dbReference type="PANTHER" id="PTHR13774:SF32">
    <property type="entry name" value="ANTISENSE-ENHANCING SEQUENCE 1"/>
    <property type="match status" value="1"/>
</dbReference>
<evidence type="ECO:0000256" key="1">
    <source>
        <dbReference type="ARBA" id="ARBA00008270"/>
    </source>
</evidence>
<dbReference type="Proteomes" id="UP000244441">
    <property type="component" value="Chromosome"/>
</dbReference>
<comment type="similarity">
    <text evidence="1">Belongs to the PhzF family.</text>
</comment>
<dbReference type="RefSeq" id="WP_108604512.1">
    <property type="nucleotide sequence ID" value="NZ_CP026604.1"/>
</dbReference>
<reference evidence="2 3" key="1">
    <citation type="submission" date="2018-01" db="EMBL/GenBank/DDBJ databases">
        <title>Genome sequence of a Cantenovulum-like bacteria.</title>
        <authorList>
            <person name="Tan W.R."/>
            <person name="Lau N.-S."/>
            <person name="Go F."/>
            <person name="Amirul A.-A.A."/>
        </authorList>
    </citation>
    <scope>NUCLEOTIDE SEQUENCE [LARGE SCALE GENOMIC DNA]</scope>
    <source>
        <strain evidence="2 3">CCB-QB4</strain>
    </source>
</reference>
<dbReference type="PANTHER" id="PTHR13774">
    <property type="entry name" value="PHENAZINE BIOSYNTHESIS PROTEIN"/>
    <property type="match status" value="1"/>
</dbReference>
<evidence type="ECO:0000313" key="2">
    <source>
        <dbReference type="EMBL" id="AWB68453.1"/>
    </source>
</evidence>
<dbReference type="GO" id="GO:0016853">
    <property type="term" value="F:isomerase activity"/>
    <property type="evidence" value="ECO:0007669"/>
    <property type="project" value="TreeGrafter"/>
</dbReference>
<proteinExistence type="inferred from homology"/>
<dbReference type="InterPro" id="IPR003719">
    <property type="entry name" value="Phenazine_PhzF-like"/>
</dbReference>